<dbReference type="GO" id="GO:0000794">
    <property type="term" value="C:condensed nuclear chromosome"/>
    <property type="evidence" value="ECO:0007669"/>
    <property type="project" value="TreeGrafter"/>
</dbReference>
<comment type="caution">
    <text evidence="24">The sequence shown here is derived from an EMBL/GenBank/DDBJ whole genome shotgun (WGS) entry which is preliminary data.</text>
</comment>
<dbReference type="PANTHER" id="PTHR18867">
    <property type="entry name" value="RAD50"/>
    <property type="match status" value="1"/>
</dbReference>
<feature type="domain" description="Peptidase M14" evidence="23">
    <location>
        <begin position="309"/>
        <end position="571"/>
    </location>
</feature>
<keyword evidence="18" id="KW-0469">Meiosis</keyword>
<feature type="coiled-coil region" evidence="21">
    <location>
        <begin position="2249"/>
        <end position="2304"/>
    </location>
</feature>
<evidence type="ECO:0000256" key="18">
    <source>
        <dbReference type="ARBA" id="ARBA00023254"/>
    </source>
</evidence>
<dbReference type="NCBIfam" id="TIGR00606">
    <property type="entry name" value="rad50"/>
    <property type="match status" value="1"/>
</dbReference>
<feature type="compositionally biased region" description="Basic and acidic residues" evidence="22">
    <location>
        <begin position="688"/>
        <end position="710"/>
    </location>
</feature>
<comment type="subcellular location">
    <subcellularLocation>
        <location evidence="3">Chromosome</location>
    </subcellularLocation>
    <subcellularLocation>
        <location evidence="2">Nucleus</location>
    </subcellularLocation>
</comment>
<dbReference type="GO" id="GO:0006302">
    <property type="term" value="P:double-strand break repair"/>
    <property type="evidence" value="ECO:0007669"/>
    <property type="project" value="InterPro"/>
</dbReference>
<evidence type="ECO:0000259" key="23">
    <source>
        <dbReference type="PROSITE" id="PS52035"/>
    </source>
</evidence>
<dbReference type="Gene3D" id="1.10.287.1490">
    <property type="match status" value="1"/>
</dbReference>
<evidence type="ECO:0000256" key="9">
    <source>
        <dbReference type="ARBA" id="ARBA00022741"/>
    </source>
</evidence>
<evidence type="ECO:0000256" key="8">
    <source>
        <dbReference type="ARBA" id="ARBA00022723"/>
    </source>
</evidence>
<dbReference type="InterPro" id="IPR038729">
    <property type="entry name" value="Rad50/SbcC_AAA"/>
</dbReference>
<feature type="region of interest" description="Disordered" evidence="22">
    <location>
        <begin position="688"/>
        <end position="721"/>
    </location>
</feature>
<keyword evidence="9" id="KW-0547">Nucleotide-binding</keyword>
<dbReference type="GO" id="GO:0004181">
    <property type="term" value="F:metallocarboxypeptidase activity"/>
    <property type="evidence" value="ECO:0007669"/>
    <property type="project" value="InterPro"/>
</dbReference>
<feature type="coiled-coil region" evidence="21">
    <location>
        <begin position="1944"/>
        <end position="1971"/>
    </location>
</feature>
<evidence type="ECO:0000256" key="15">
    <source>
        <dbReference type="ARBA" id="ARBA00023054"/>
    </source>
</evidence>
<sequence>MCRQLQARRGYAGGSRFGTLPCPCASEQDEDPDSVVDPLARLALDPTQARRRSSTGHLNFVDQVSAGIGSYLARLEAKHVENTTVYNRSAGREASRWQDCIRQVPSPLFQSRTRDASKETAAEQSEDGAEDPADADAARIKLKLPQGGRPASGDFGPCVPPKDLEFESFPGSDGRSRLSFSASFESGNLAVAQCDNPTQYTLLVDVDANTEGYTQWFYFAVRGGTAGLKITFRLINMAKSSSLFGEKGMRPVIWSEQSGRGWERGCSDVSYSATESSKAAVTSQKNCFTLSFAYTFEFDDDTVFFAYHYPYTYSYLTEFINTLEAHPYAGKLFSRKPLCHTIGGLPCEALEIDSVDPNVLQRGLAVLTARVHPGESNASWMMHGFILFLLSPAAEAIALRKAFKWLIVPMLNPDGVVRGCYRCSLAGTDLNRVYLKPSKRIHPEIYHLKEAMKQAPAGVEIFVDFHGHSKKEGIFFYGGKAHQEDRETNASIQLLPRLCSLGSSDFIWSKCSFNVYESKISTARLVGFLQLKIQRAYTVEASFATNGRVRREVSQDEEESDDPQMEAEEQKVEVPFASSDQAMVEAAAVCLLQQLVAGEEQLGRRDSNFGGNRVRKVTRTDLATVSKAGDRVLESPMLSPASPSSPVGNRMAARRHSQRKPSLEDGTVPPIIVPQLHLSMGSVLQEERDVLQERPPSRAKPKPDETRASRQADTAEFNPMRLMLAGPTIGRAIRASCDLELPPPDPPCEGLLAGPEAAMWPHLQYHRLTIDAASRELAKLVSGKCNKAKDDDDDDEGGSDSNPSADEKPAAELRKIQKRLACKAKRQKTYRLEPEEVEEEVKYKVIVAFGKSMKIPIKQGEKVDVSSRRNSQVDEAAEKFIRMARRHSERVGDKSPMSVESPTRLDAESPSEKDRPATSLAPPLTDRGRQQSFDLGSRASSRSRASSFMESRATSPASPTSPWSSAGSPSRRRSVRGKSKEVSEPGHPGQRSETEEKLEVNQISFHLPGPTSAEDPDLADLAPSPASPLQSTFPAEGSSIGFSVEPPSLIPRTLSEDEAKGDELSPNNKEADSRQSSRRLSSRHRHDAAELAPIVYSPGCPPPAGSHVGGSCIQLELDVPAGIEGAQAAERRQSTIQAKQQAAEKIPPFSRQVSPATAEAKLAHIILPEIAPQPASPDKTAVADASPHAGIPERAKNSGPSFKEWIELQRGLEVADLAASPTRYSDFKKTGPQARRPASTCVRRHAGKSKPTSDAGPPDHSSRAQDDDANVESAQHQEVPSKPKAPSRVTVHFRTRAPPQSSAVSTVAKIAPGSVALKTRVRQGSPPPEALQLRLASKDSASPRTAEPGSRQPPQVDRPASANPTASRATALLVEARAAGEAKRTLVQLLDLQATRHLGPCSRIADDMSTANTARERHRVQPPKGFSGEGIRSFDHERMEVIEFEKPVTLIVGPNGSGKTTIIECLKMASAGILPPNARNGHGFVHDPQVARLPEVKGQIRMLFKAGADLKDREICAIRSFQLANRRVAGRVKPTFKALESVLRTTAEDGSKASLSHRCADMDTQVPELMGVSRAVLENVIFCHQEESSWPLQDAASVKKRFDDIFGATRYTKALQNIKDVQRDWTKTTRDRKADADLSQAHLDQARRLAGQKEDRERTAKELSNELEGLDSKLASVGEEMQKAEMDLAQYESCGIRVAELKSLIARCQKEKQEAAEYMKQRGQDVFKESLSELQEQSRQFNERALVQSDQQVKQAKSDLSKGEAQYHSAVNAARQLREDMGETIAAAELLTSRRSELKARLQQASESSVEALRAKLDSEAAKFAQAERDQRQRDSQAEECIASAERALQAAALEASKHEARIQDSTKALSRLEEEAKTLARAGPDLDALVRAMRENEAALGAEGNDARLRRLEARQEDIGRRRHDLQYSLSRKSSEVAQLEAQSSVHAEVDALRQRLRETEAELGKKLGDLRPGLVPLLGQMPDASEAEAKAVAALHESQASLQDQAKKCQDLQNRIGVAAARKANAEAELHRLQQEDARIASELGVPSASSGASHNSAAAEFKARLQDVKQQIELARKDVSMTESAKHMYEKFREKSRSKNICQFCKRGFSGEGDLATFEDAMEKLIAKIPGFLESSHQKLNEVQSQEASLESQRPRWERLEQLRKEEMPRRQKEVLPAAEEERSLRGLLEPEERERRRLEDRVKALHELRPEAAALQRLASSVEELRVGVRGKEARLLGANSKVSLQAERDQLRVLQEQLVELGKEEDSVRMQRDLLAKQQEQVRTQLAEQKGRLQLLQSQVARRSDVDSELAIRKVELQESTEAARQAKAAADSTAARAKQLRDERARNAAKYRHDLDAQDAQVRTLQREVDALTELSKSIDVMQSRVENTEVLKAKLAIADDGVRSAERELEGLRARLEAAEDKRRKKEVIREALQANIRLKSIEEEAQRHQQEINSLLKDLGGRDIEALRQQLSGVRVRVMELQKQRSFREGELVQTREAIRSLEVELASPLYAGVEQRHREATIRHESAALAAKDLGRYHSALDKALMKFHSLKMAEINKTVKELWQKVYRGRDIDYVAVRSDSEEGDGEGPVDSAASGRAMRSYNYRVVMVCGDAELDMRGRCSAGQRVLCSLIIRLALADSFCVNCGVLALDEPTTNLDAANIRGLAEALASLIEARRAQSRFQLVLITHDEAFVNRLAQLQVCDWFYRIHKDESGCSKIEKQRIQLFGD</sequence>
<evidence type="ECO:0000313" key="25">
    <source>
        <dbReference type="Proteomes" id="UP000649617"/>
    </source>
</evidence>
<comment type="cofactor">
    <cofactor evidence="1">
        <name>Zn(2+)</name>
        <dbReference type="ChEBI" id="CHEBI:29105"/>
    </cofactor>
</comment>
<dbReference type="InterPro" id="IPR040626">
    <property type="entry name" value="Pepdidase_M14_N"/>
</dbReference>
<feature type="region of interest" description="Disordered" evidence="22">
    <location>
        <begin position="884"/>
        <end position="1085"/>
    </location>
</feature>
<evidence type="ECO:0000256" key="21">
    <source>
        <dbReference type="SAM" id="Coils"/>
    </source>
</evidence>
<dbReference type="GO" id="GO:0008270">
    <property type="term" value="F:zinc ion binding"/>
    <property type="evidence" value="ECO:0007669"/>
    <property type="project" value="InterPro"/>
</dbReference>
<evidence type="ECO:0000256" key="20">
    <source>
        <dbReference type="PROSITE-ProRule" id="PRU01379"/>
    </source>
</evidence>
<keyword evidence="10" id="KW-0227">DNA damage</keyword>
<feature type="compositionally biased region" description="Basic and acidic residues" evidence="22">
    <location>
        <begin position="903"/>
        <end position="916"/>
    </location>
</feature>
<dbReference type="GO" id="GO:0030870">
    <property type="term" value="C:Mre11 complex"/>
    <property type="evidence" value="ECO:0007669"/>
    <property type="project" value="InterPro"/>
</dbReference>
<evidence type="ECO:0000256" key="10">
    <source>
        <dbReference type="ARBA" id="ARBA00022763"/>
    </source>
</evidence>
<dbReference type="GO" id="GO:0005524">
    <property type="term" value="F:ATP binding"/>
    <property type="evidence" value="ECO:0007669"/>
    <property type="project" value="UniProtKB-KW"/>
</dbReference>
<organism evidence="24 25">
    <name type="scientific">Symbiodinium pilosum</name>
    <name type="common">Dinoflagellate</name>
    <dbReference type="NCBI Taxonomy" id="2952"/>
    <lineage>
        <taxon>Eukaryota</taxon>
        <taxon>Sar</taxon>
        <taxon>Alveolata</taxon>
        <taxon>Dinophyceae</taxon>
        <taxon>Suessiales</taxon>
        <taxon>Symbiodiniaceae</taxon>
        <taxon>Symbiodinium</taxon>
    </lineage>
</organism>
<evidence type="ECO:0000256" key="2">
    <source>
        <dbReference type="ARBA" id="ARBA00004123"/>
    </source>
</evidence>
<feature type="region of interest" description="Disordered" evidence="22">
    <location>
        <begin position="108"/>
        <end position="134"/>
    </location>
</feature>
<reference evidence="24" key="1">
    <citation type="submission" date="2021-02" db="EMBL/GenBank/DDBJ databases">
        <authorList>
            <person name="Dougan E. K."/>
            <person name="Rhodes N."/>
            <person name="Thang M."/>
            <person name="Chan C."/>
        </authorList>
    </citation>
    <scope>NUCLEOTIDE SEQUENCE</scope>
</reference>
<gene>
    <name evidence="24" type="primary">Rad50</name>
    <name evidence="24" type="ORF">SPIL2461_LOCUS16327</name>
</gene>
<keyword evidence="11" id="KW-0378">Hydrolase</keyword>
<accession>A0A812VJ13</accession>
<keyword evidence="15 21" id="KW-0175">Coiled coil</keyword>
<dbReference type="GO" id="GO:0006508">
    <property type="term" value="P:proteolysis"/>
    <property type="evidence" value="ECO:0007669"/>
    <property type="project" value="InterPro"/>
</dbReference>
<dbReference type="Pfam" id="PF00246">
    <property type="entry name" value="Peptidase_M14"/>
    <property type="match status" value="1"/>
</dbReference>
<dbReference type="Pfam" id="PF13476">
    <property type="entry name" value="AAA_23"/>
    <property type="match status" value="1"/>
</dbReference>
<evidence type="ECO:0000256" key="19">
    <source>
        <dbReference type="ARBA" id="ARBA00049360"/>
    </source>
</evidence>
<feature type="coiled-coil region" evidence="21">
    <location>
        <begin position="2329"/>
        <end position="2492"/>
    </location>
</feature>
<evidence type="ECO:0000256" key="22">
    <source>
        <dbReference type="SAM" id="MobiDB-lite"/>
    </source>
</evidence>
<dbReference type="InterPro" id="IPR004584">
    <property type="entry name" value="Rad50_eukaryotes"/>
</dbReference>
<feature type="region of interest" description="Disordered" evidence="22">
    <location>
        <begin position="785"/>
        <end position="812"/>
    </location>
</feature>
<feature type="coiled-coil region" evidence="21">
    <location>
        <begin position="1997"/>
        <end position="2088"/>
    </location>
</feature>
<feature type="compositionally biased region" description="Basic residues" evidence="22">
    <location>
        <begin position="1076"/>
        <end position="1085"/>
    </location>
</feature>
<dbReference type="GO" id="GO:0016887">
    <property type="term" value="F:ATP hydrolysis activity"/>
    <property type="evidence" value="ECO:0007669"/>
    <property type="project" value="InterPro"/>
</dbReference>
<feature type="compositionally biased region" description="Acidic residues" evidence="22">
    <location>
        <begin position="555"/>
        <end position="567"/>
    </location>
</feature>
<dbReference type="Proteomes" id="UP000649617">
    <property type="component" value="Unassembled WGS sequence"/>
</dbReference>
<dbReference type="Gene3D" id="3.40.50.300">
    <property type="entry name" value="P-loop containing nucleotide triphosphate hydrolases"/>
    <property type="match status" value="2"/>
</dbReference>
<comment type="similarity">
    <text evidence="4 20">Belongs to the peptidase M14 family.</text>
</comment>
<evidence type="ECO:0000256" key="6">
    <source>
        <dbReference type="ARBA" id="ARBA00017893"/>
    </source>
</evidence>
<feature type="compositionally biased region" description="Low complexity" evidence="22">
    <location>
        <begin position="937"/>
        <end position="969"/>
    </location>
</feature>
<feature type="region of interest" description="Disordered" evidence="22">
    <location>
        <begin position="1224"/>
        <end position="1289"/>
    </location>
</feature>
<feature type="compositionally biased region" description="Acidic residues" evidence="22">
    <location>
        <begin position="124"/>
        <end position="134"/>
    </location>
</feature>
<dbReference type="OrthoDB" id="18797at2759"/>
<dbReference type="GO" id="GO:0051880">
    <property type="term" value="F:G-quadruplex DNA binding"/>
    <property type="evidence" value="ECO:0007669"/>
    <property type="project" value="TreeGrafter"/>
</dbReference>
<evidence type="ECO:0000256" key="1">
    <source>
        <dbReference type="ARBA" id="ARBA00001947"/>
    </source>
</evidence>
<dbReference type="EMBL" id="CAJNIZ010042335">
    <property type="protein sequence ID" value="CAE7623630.1"/>
    <property type="molecule type" value="Genomic_DNA"/>
</dbReference>
<name>A0A812VJ13_SYMPI</name>
<feature type="region of interest" description="Disordered" evidence="22">
    <location>
        <begin position="627"/>
        <end position="669"/>
    </location>
</feature>
<evidence type="ECO:0000313" key="24">
    <source>
        <dbReference type="EMBL" id="CAE7623630.1"/>
    </source>
</evidence>
<dbReference type="GO" id="GO:0003691">
    <property type="term" value="F:double-stranded telomeric DNA binding"/>
    <property type="evidence" value="ECO:0007669"/>
    <property type="project" value="TreeGrafter"/>
</dbReference>
<dbReference type="SUPFAM" id="SSF52540">
    <property type="entry name" value="P-loop containing nucleoside triphosphate hydrolases"/>
    <property type="match status" value="1"/>
</dbReference>
<keyword evidence="25" id="KW-1185">Reference proteome</keyword>
<feature type="region of interest" description="Disordered" evidence="22">
    <location>
        <begin position="1172"/>
        <end position="1198"/>
    </location>
</feature>
<dbReference type="SUPFAM" id="SSF53187">
    <property type="entry name" value="Zn-dependent exopeptidases"/>
    <property type="match status" value="1"/>
</dbReference>
<dbReference type="PROSITE" id="PS52035">
    <property type="entry name" value="PEPTIDASE_M14"/>
    <property type="match status" value="1"/>
</dbReference>
<dbReference type="InterPro" id="IPR000834">
    <property type="entry name" value="Peptidase_M14"/>
</dbReference>
<evidence type="ECO:0000256" key="11">
    <source>
        <dbReference type="ARBA" id="ARBA00022801"/>
    </source>
</evidence>
<evidence type="ECO:0000256" key="17">
    <source>
        <dbReference type="ARBA" id="ARBA00023242"/>
    </source>
</evidence>
<dbReference type="GO" id="GO:0043047">
    <property type="term" value="F:single-stranded telomeric DNA binding"/>
    <property type="evidence" value="ECO:0007669"/>
    <property type="project" value="TreeGrafter"/>
</dbReference>
<feature type="region of interest" description="Disordered" evidence="22">
    <location>
        <begin position="1336"/>
        <end position="1366"/>
    </location>
</feature>
<keyword evidence="12" id="KW-0862">Zinc</keyword>
<evidence type="ECO:0000256" key="7">
    <source>
        <dbReference type="ARBA" id="ARBA00022454"/>
    </source>
</evidence>
<protein>
    <recommendedName>
        <fullName evidence="6">DNA repair protein RAD50</fullName>
    </recommendedName>
</protein>
<proteinExistence type="inferred from homology"/>
<evidence type="ECO:0000256" key="12">
    <source>
        <dbReference type="ARBA" id="ARBA00022833"/>
    </source>
</evidence>
<keyword evidence="7" id="KW-0158">Chromosome</keyword>
<keyword evidence="17" id="KW-0539">Nucleus</keyword>
<evidence type="ECO:0000256" key="16">
    <source>
        <dbReference type="ARBA" id="ARBA00023204"/>
    </source>
</evidence>
<dbReference type="FunFam" id="3.40.50.300:FF:000593">
    <property type="entry name" value="DNA repair protein RAD50"/>
    <property type="match status" value="1"/>
</dbReference>
<dbReference type="GO" id="GO:0007004">
    <property type="term" value="P:telomere maintenance via telomerase"/>
    <property type="evidence" value="ECO:0007669"/>
    <property type="project" value="TreeGrafter"/>
</dbReference>
<keyword evidence="14" id="KW-0460">Magnesium</keyword>
<keyword evidence="8" id="KW-0479">Metal-binding</keyword>
<dbReference type="PANTHER" id="PTHR18867:SF12">
    <property type="entry name" value="DNA REPAIR PROTEIN RAD50"/>
    <property type="match status" value="1"/>
</dbReference>
<evidence type="ECO:0000256" key="5">
    <source>
        <dbReference type="ARBA" id="ARBA00009439"/>
    </source>
</evidence>
<dbReference type="InterPro" id="IPR027417">
    <property type="entry name" value="P-loop_NTPase"/>
</dbReference>
<feature type="region of interest" description="Disordered" evidence="22">
    <location>
        <begin position="549"/>
        <end position="571"/>
    </location>
</feature>
<feature type="compositionally biased region" description="Basic and acidic residues" evidence="22">
    <location>
        <begin position="1054"/>
        <end position="1075"/>
    </location>
</feature>
<feature type="coiled-coil region" evidence="21">
    <location>
        <begin position="1646"/>
        <end position="1721"/>
    </location>
</feature>
<keyword evidence="13" id="KW-0067">ATP-binding</keyword>
<evidence type="ECO:0000256" key="4">
    <source>
        <dbReference type="ARBA" id="ARBA00005988"/>
    </source>
</evidence>
<dbReference type="Gene3D" id="3.40.630.10">
    <property type="entry name" value="Zn peptidases"/>
    <property type="match status" value="1"/>
</dbReference>
<feature type="compositionally biased region" description="Basic and acidic residues" evidence="22">
    <location>
        <begin position="112"/>
        <end position="121"/>
    </location>
</feature>
<comment type="similarity">
    <text evidence="5">Belongs to the SMC family. RAD50 subfamily.</text>
</comment>
<feature type="compositionally biased region" description="Low complexity" evidence="22">
    <location>
        <begin position="635"/>
        <end position="646"/>
    </location>
</feature>
<dbReference type="Gene3D" id="2.60.40.3120">
    <property type="match status" value="1"/>
</dbReference>
<evidence type="ECO:0000256" key="14">
    <source>
        <dbReference type="ARBA" id="ARBA00022842"/>
    </source>
</evidence>
<dbReference type="GO" id="GO:0000722">
    <property type="term" value="P:telomere maintenance via recombination"/>
    <property type="evidence" value="ECO:0007669"/>
    <property type="project" value="UniProtKB-ARBA"/>
</dbReference>
<feature type="active site" description="Proton donor/acceptor" evidence="20">
    <location>
        <position position="540"/>
    </location>
</feature>
<feature type="compositionally biased region" description="Basic and acidic residues" evidence="22">
    <location>
        <begin position="978"/>
        <end position="999"/>
    </location>
</feature>
<evidence type="ECO:0000256" key="3">
    <source>
        <dbReference type="ARBA" id="ARBA00004286"/>
    </source>
</evidence>
<feature type="coiled-coil region" evidence="21">
    <location>
        <begin position="1788"/>
        <end position="1883"/>
    </location>
</feature>
<dbReference type="GO" id="GO:0070192">
    <property type="term" value="P:chromosome organization involved in meiotic cell cycle"/>
    <property type="evidence" value="ECO:0007669"/>
    <property type="project" value="TreeGrafter"/>
</dbReference>
<evidence type="ECO:0000256" key="13">
    <source>
        <dbReference type="ARBA" id="ARBA00022840"/>
    </source>
</evidence>
<comment type="catalytic activity">
    <reaction evidence="19">
        <text>ATP + H2O = ADP + phosphate + H(+)</text>
        <dbReference type="Rhea" id="RHEA:13065"/>
        <dbReference type="ChEBI" id="CHEBI:15377"/>
        <dbReference type="ChEBI" id="CHEBI:15378"/>
        <dbReference type="ChEBI" id="CHEBI:30616"/>
        <dbReference type="ChEBI" id="CHEBI:43474"/>
        <dbReference type="ChEBI" id="CHEBI:456216"/>
    </reaction>
</comment>
<dbReference type="Pfam" id="PF18027">
    <property type="entry name" value="Pepdidase_M14_N"/>
    <property type="match status" value="1"/>
</dbReference>
<keyword evidence="16" id="KW-0234">DNA repair</keyword>